<evidence type="ECO:0000313" key="4">
    <source>
        <dbReference type="Proteomes" id="UP000650994"/>
    </source>
</evidence>
<name>A0A1M6ZT13_9FLAO</name>
<reference evidence="1" key="5">
    <citation type="submission" date="2024-05" db="EMBL/GenBank/DDBJ databases">
        <authorList>
            <person name="Sun Q."/>
            <person name="Zhou Y."/>
        </authorList>
    </citation>
    <scope>NUCLEOTIDE SEQUENCE</scope>
    <source>
        <strain evidence="1">CGMCC 1.12707</strain>
    </source>
</reference>
<reference evidence="4" key="4">
    <citation type="journal article" date="2019" name="Int. J. Syst. Evol. Microbiol.">
        <title>The Global Catalogue of Microorganisms (GCM) 10K type strain sequencing project: providing services to taxonomists for standard genome sequencing and annotation.</title>
        <authorList>
            <consortium name="The Broad Institute Genomics Platform"/>
            <consortium name="The Broad Institute Genome Sequencing Center for Infectious Disease"/>
            <person name="Wu L."/>
            <person name="Ma J."/>
        </authorList>
    </citation>
    <scope>NUCLEOTIDE SEQUENCE [LARGE SCALE GENOMIC DNA]</scope>
    <source>
        <strain evidence="4">CGMCC 1.12707</strain>
    </source>
</reference>
<reference evidence="3" key="2">
    <citation type="submission" date="2016-11" db="EMBL/GenBank/DDBJ databases">
        <authorList>
            <person name="Varghese N."/>
            <person name="Submissions S."/>
        </authorList>
    </citation>
    <scope>NUCLEOTIDE SEQUENCE [LARGE SCALE GENOMIC DNA]</scope>
    <source>
        <strain evidence="3">DSM 27989</strain>
    </source>
</reference>
<accession>A0A1M6ZT13</accession>
<dbReference type="EMBL" id="FRBH01000008">
    <property type="protein sequence ID" value="SHL33485.1"/>
    <property type="molecule type" value="Genomic_DNA"/>
</dbReference>
<organism evidence="2 3">
    <name type="scientific">Chishuiella changwenlii</name>
    <dbReference type="NCBI Taxonomy" id="1434701"/>
    <lineage>
        <taxon>Bacteria</taxon>
        <taxon>Pseudomonadati</taxon>
        <taxon>Bacteroidota</taxon>
        <taxon>Flavobacteriia</taxon>
        <taxon>Flavobacteriales</taxon>
        <taxon>Weeksellaceae</taxon>
        <taxon>Chishuiella</taxon>
    </lineage>
</organism>
<sequence length="90" mass="10625">MSDISIRVALDFSECTTAQKEVFFEHLNSLNWESINPNKLWITNLIECDNHQQLVDEIEKELIVAKEISNLYELHYAIITNNEIYFNHLN</sequence>
<gene>
    <name evidence="1" type="ORF">GCM10010984_07860</name>
    <name evidence="2" type="ORF">SAMN05443634_10840</name>
</gene>
<dbReference type="Proteomes" id="UP000184120">
    <property type="component" value="Unassembled WGS sequence"/>
</dbReference>
<evidence type="ECO:0000313" key="3">
    <source>
        <dbReference type="Proteomes" id="UP000184120"/>
    </source>
</evidence>
<dbReference type="EMBL" id="BMFL01000004">
    <property type="protein sequence ID" value="GGE92649.1"/>
    <property type="molecule type" value="Genomic_DNA"/>
</dbReference>
<evidence type="ECO:0000313" key="2">
    <source>
        <dbReference type="EMBL" id="SHL33485.1"/>
    </source>
</evidence>
<evidence type="ECO:0000313" key="1">
    <source>
        <dbReference type="EMBL" id="GGE92649.1"/>
    </source>
</evidence>
<dbReference type="STRING" id="1434701.SAMN05443634_10840"/>
<reference evidence="2" key="3">
    <citation type="submission" date="2016-11" db="EMBL/GenBank/DDBJ databases">
        <authorList>
            <person name="Jaros S."/>
            <person name="Januszkiewicz K."/>
            <person name="Wedrychowicz H."/>
        </authorList>
    </citation>
    <scope>NUCLEOTIDE SEQUENCE [LARGE SCALE GENOMIC DNA]</scope>
    <source>
        <strain evidence="2">DSM 27989</strain>
    </source>
</reference>
<dbReference type="Proteomes" id="UP000650994">
    <property type="component" value="Unassembled WGS sequence"/>
</dbReference>
<keyword evidence="4" id="KW-1185">Reference proteome</keyword>
<dbReference type="AlphaFoldDB" id="A0A1M6ZT13"/>
<dbReference type="RefSeq" id="WP_072932603.1">
    <property type="nucleotide sequence ID" value="NZ_BMFL01000004.1"/>
</dbReference>
<reference evidence="1" key="1">
    <citation type="journal article" date="2014" name="Int. J. Syst. Evol. Microbiol.">
        <title>Complete genome of a new Firmicutes species belonging to the dominant human colonic microbiota ('Ruminococcus bicirculans') reveals two chromosomes and a selective capacity to utilize plant glucans.</title>
        <authorList>
            <consortium name="NISC Comparative Sequencing Program"/>
            <person name="Wegmann U."/>
            <person name="Louis P."/>
            <person name="Goesmann A."/>
            <person name="Henrissat B."/>
            <person name="Duncan S.H."/>
            <person name="Flint H.J."/>
        </authorList>
    </citation>
    <scope>NUCLEOTIDE SEQUENCE</scope>
    <source>
        <strain evidence="1">CGMCC 1.12707</strain>
    </source>
</reference>
<protein>
    <submittedName>
        <fullName evidence="2">Uncharacterized protein</fullName>
    </submittedName>
</protein>
<dbReference type="OrthoDB" id="1449439at2"/>
<proteinExistence type="predicted"/>